<feature type="binding site" evidence="5">
    <location>
        <position position="214"/>
    </location>
    <ligand>
        <name>Mg(2+)</name>
        <dbReference type="ChEBI" id="CHEBI:18420"/>
        <label>1</label>
        <note>catalytic</note>
    </ligand>
</feature>
<dbReference type="InterPro" id="IPR000760">
    <property type="entry name" value="Inositol_monophosphatase-like"/>
</dbReference>
<dbReference type="InterPro" id="IPR033942">
    <property type="entry name" value="IMPase"/>
</dbReference>
<dbReference type="CDD" id="cd01639">
    <property type="entry name" value="IMPase"/>
    <property type="match status" value="1"/>
</dbReference>
<feature type="binding site" evidence="5">
    <location>
        <position position="86"/>
    </location>
    <ligand>
        <name>Mg(2+)</name>
        <dbReference type="ChEBI" id="CHEBI:18420"/>
        <label>1</label>
        <note>catalytic</note>
    </ligand>
</feature>
<proteinExistence type="inferred from homology"/>
<comment type="cofactor">
    <cofactor evidence="2 5 6">
        <name>Mg(2+)</name>
        <dbReference type="ChEBI" id="CHEBI:18420"/>
    </cofactor>
</comment>
<comment type="caution">
    <text evidence="7">The sequence shown here is derived from an EMBL/GenBank/DDBJ whole genome shotgun (WGS) entry which is preliminary data.</text>
</comment>
<dbReference type="GO" id="GO:0007165">
    <property type="term" value="P:signal transduction"/>
    <property type="evidence" value="ECO:0007669"/>
    <property type="project" value="TreeGrafter"/>
</dbReference>
<evidence type="ECO:0000256" key="2">
    <source>
        <dbReference type="ARBA" id="ARBA00001946"/>
    </source>
</evidence>
<dbReference type="SUPFAM" id="SSF56655">
    <property type="entry name" value="Carbohydrate phosphatase"/>
    <property type="match status" value="1"/>
</dbReference>
<protein>
    <recommendedName>
        <fullName evidence="6">Inositol-1-monophosphatase</fullName>
        <ecNumber evidence="6">3.1.3.25</ecNumber>
    </recommendedName>
</protein>
<evidence type="ECO:0000256" key="5">
    <source>
        <dbReference type="PIRSR" id="PIRSR600760-2"/>
    </source>
</evidence>
<name>A0A1V4SJJ0_RUMHU</name>
<dbReference type="Gene3D" id="3.40.190.80">
    <property type="match status" value="1"/>
</dbReference>
<dbReference type="RefSeq" id="WP_080064494.1">
    <property type="nucleotide sequence ID" value="NZ_MZGX01000012.1"/>
</dbReference>
<dbReference type="PROSITE" id="PS00630">
    <property type="entry name" value="IMP_2"/>
    <property type="match status" value="1"/>
</dbReference>
<evidence type="ECO:0000313" key="8">
    <source>
        <dbReference type="Proteomes" id="UP000191554"/>
    </source>
</evidence>
<evidence type="ECO:0000313" key="7">
    <source>
        <dbReference type="EMBL" id="OPX44030.1"/>
    </source>
</evidence>
<evidence type="ECO:0000256" key="1">
    <source>
        <dbReference type="ARBA" id="ARBA00001033"/>
    </source>
</evidence>
<keyword evidence="3 5" id="KW-0479">Metal-binding</keyword>
<dbReference type="EC" id="3.1.3.25" evidence="6"/>
<dbReference type="Gene3D" id="3.30.540.10">
    <property type="entry name" value="Fructose-1,6-Bisphosphatase, subunit A, domain 1"/>
    <property type="match status" value="1"/>
</dbReference>
<evidence type="ECO:0000256" key="6">
    <source>
        <dbReference type="RuleBase" id="RU364068"/>
    </source>
</evidence>
<dbReference type="OrthoDB" id="9772456at2"/>
<dbReference type="GO" id="GO:0046872">
    <property type="term" value="F:metal ion binding"/>
    <property type="evidence" value="ECO:0007669"/>
    <property type="project" value="UniProtKB-KW"/>
</dbReference>
<dbReference type="InterPro" id="IPR020550">
    <property type="entry name" value="Inositol_monophosphatase_CS"/>
</dbReference>
<keyword evidence="8" id="KW-1185">Reference proteome</keyword>
<comment type="catalytic activity">
    <reaction evidence="1 6">
        <text>a myo-inositol phosphate + H2O = myo-inositol + phosphate</text>
        <dbReference type="Rhea" id="RHEA:24056"/>
        <dbReference type="ChEBI" id="CHEBI:15377"/>
        <dbReference type="ChEBI" id="CHEBI:17268"/>
        <dbReference type="ChEBI" id="CHEBI:43474"/>
        <dbReference type="ChEBI" id="CHEBI:84139"/>
        <dbReference type="EC" id="3.1.3.25"/>
    </reaction>
</comment>
<reference evidence="7 8" key="1">
    <citation type="submission" date="2017-03" db="EMBL/GenBank/DDBJ databases">
        <title>Genome sequence of Clostridium hungatei DSM 14427.</title>
        <authorList>
            <person name="Poehlein A."/>
            <person name="Daniel R."/>
        </authorList>
    </citation>
    <scope>NUCLEOTIDE SEQUENCE [LARGE SCALE GENOMIC DNA]</scope>
    <source>
        <strain evidence="7 8">DSM 14427</strain>
    </source>
</reference>
<dbReference type="PRINTS" id="PR00377">
    <property type="entry name" value="IMPHPHTASES"/>
</dbReference>
<keyword evidence="4 5" id="KW-0460">Magnesium</keyword>
<dbReference type="GO" id="GO:0006020">
    <property type="term" value="P:inositol metabolic process"/>
    <property type="evidence" value="ECO:0007669"/>
    <property type="project" value="TreeGrafter"/>
</dbReference>
<dbReference type="Pfam" id="PF00459">
    <property type="entry name" value="Inositol_P"/>
    <property type="match status" value="1"/>
</dbReference>
<feature type="binding site" evidence="5">
    <location>
        <position position="69"/>
    </location>
    <ligand>
        <name>Mg(2+)</name>
        <dbReference type="ChEBI" id="CHEBI:18420"/>
        <label>1</label>
        <note>catalytic</note>
    </ligand>
</feature>
<organism evidence="7 8">
    <name type="scientific">Ruminiclostridium hungatei</name>
    <name type="common">Clostridium hungatei</name>
    <dbReference type="NCBI Taxonomy" id="48256"/>
    <lineage>
        <taxon>Bacteria</taxon>
        <taxon>Bacillati</taxon>
        <taxon>Bacillota</taxon>
        <taxon>Clostridia</taxon>
        <taxon>Eubacteriales</taxon>
        <taxon>Oscillospiraceae</taxon>
        <taxon>Ruminiclostridium</taxon>
    </lineage>
</organism>
<feature type="binding site" evidence="5">
    <location>
        <position position="89"/>
    </location>
    <ligand>
        <name>Mg(2+)</name>
        <dbReference type="ChEBI" id="CHEBI:18420"/>
        <label>1</label>
        <note>catalytic</note>
    </ligand>
</feature>
<dbReference type="GO" id="GO:0008934">
    <property type="term" value="F:inositol monophosphate 1-phosphatase activity"/>
    <property type="evidence" value="ECO:0007669"/>
    <property type="project" value="InterPro"/>
</dbReference>
<gene>
    <name evidence="7" type="primary">suhB_1</name>
    <name evidence="7" type="ORF">CLHUN_20550</name>
</gene>
<keyword evidence="6 7" id="KW-0378">Hydrolase</keyword>
<dbReference type="PANTHER" id="PTHR20854:SF4">
    <property type="entry name" value="INOSITOL-1-MONOPHOSPHATASE-RELATED"/>
    <property type="match status" value="1"/>
</dbReference>
<dbReference type="STRING" id="48256.CLHUN_20550"/>
<dbReference type="AlphaFoldDB" id="A0A1V4SJJ0"/>
<dbReference type="EMBL" id="MZGX01000012">
    <property type="protein sequence ID" value="OPX44030.1"/>
    <property type="molecule type" value="Genomic_DNA"/>
</dbReference>
<sequence>MESLLDTALDQAEKLVREVSALLLSDMEGREIITKSGDANFVTEIDLMVQEKVIKGLCGILPNSNIIAEETKANDFTLGKYTWILDPVDGTTNLMYGYKYSCIALGLVADGIPYAGIVYNPYLQELFTARKGKGAFVNGRPIAVTGSRTLGDSLITFGTSPYDKGKADETFRVTKNIFLKCRDVRRSGCAALDICNVAAGRMDGFYEMELQPWDYAGASVVLEEAGGCITDWDGNSLSYVHKASAIASNGHIHRELNNILRDK</sequence>
<evidence type="ECO:0000256" key="4">
    <source>
        <dbReference type="ARBA" id="ARBA00022842"/>
    </source>
</evidence>
<dbReference type="PANTHER" id="PTHR20854">
    <property type="entry name" value="INOSITOL MONOPHOSPHATASE"/>
    <property type="match status" value="1"/>
</dbReference>
<dbReference type="GO" id="GO:0046854">
    <property type="term" value="P:phosphatidylinositol phosphate biosynthetic process"/>
    <property type="evidence" value="ECO:0007669"/>
    <property type="project" value="InterPro"/>
</dbReference>
<dbReference type="Proteomes" id="UP000191554">
    <property type="component" value="Unassembled WGS sequence"/>
</dbReference>
<accession>A0A1V4SJJ0</accession>
<evidence type="ECO:0000256" key="3">
    <source>
        <dbReference type="ARBA" id="ARBA00022723"/>
    </source>
</evidence>
<comment type="similarity">
    <text evidence="6">Belongs to the inositol monophosphatase superfamily.</text>
</comment>